<dbReference type="PANTHER" id="PTHR35604:SF2">
    <property type="entry name" value="TRANSPOSASE INSH FOR INSERTION SEQUENCE ELEMENT IS5A-RELATED"/>
    <property type="match status" value="1"/>
</dbReference>
<dbReference type="InterPro" id="IPR025668">
    <property type="entry name" value="Tnp_DDE_dom"/>
</dbReference>
<protein>
    <submittedName>
        <fullName evidence="3">Transposase, IS4</fullName>
    </submittedName>
</protein>
<keyword evidence="5" id="KW-1185">Reference proteome</keyword>
<evidence type="ECO:0000313" key="5">
    <source>
        <dbReference type="Proteomes" id="UP000004682"/>
    </source>
</evidence>
<name>A0ABN0FXD7_9BURK</name>
<evidence type="ECO:0000313" key="4">
    <source>
        <dbReference type="EMBL" id="EIP89440.1"/>
    </source>
</evidence>
<organism evidence="3 5">
    <name type="scientific">Burkholderia humptydooensis MSMB43</name>
    <dbReference type="NCBI Taxonomy" id="441157"/>
    <lineage>
        <taxon>Bacteria</taxon>
        <taxon>Pseudomonadati</taxon>
        <taxon>Pseudomonadota</taxon>
        <taxon>Betaproteobacteria</taxon>
        <taxon>Burkholderiales</taxon>
        <taxon>Burkholderiaceae</taxon>
        <taxon>Burkholderia</taxon>
        <taxon>pseudomallei group</taxon>
    </lineage>
</organism>
<feature type="domain" description="Transposase DDE" evidence="2">
    <location>
        <begin position="34"/>
        <end position="78"/>
    </location>
</feature>
<dbReference type="EMBL" id="JH692073">
    <property type="protein sequence ID" value="EIP84599.1"/>
    <property type="molecule type" value="Genomic_DNA"/>
</dbReference>
<gene>
    <name evidence="4" type="ORF">A33K_13019</name>
    <name evidence="3" type="ORF">A33K_18765</name>
</gene>
<reference evidence="5" key="1">
    <citation type="journal article" date="2012" name="J. Bacteriol.">
        <title>Revised Genome Sequence of Burkholderia thailandensis MSMB43 with Improved Annotation.</title>
        <authorList>
            <person name="Zhuo Y."/>
            <person name="Liu L."/>
            <person name="Wang Q."/>
            <person name="Liu X."/>
            <person name="Ren B."/>
            <person name="Liu M."/>
            <person name="Ni P."/>
            <person name="Cheng Y.Q."/>
            <person name="Zhang L."/>
        </authorList>
    </citation>
    <scope>NUCLEOTIDE SEQUENCE [LARGE SCALE GENOMIC DNA]</scope>
    <source>
        <strain evidence="5">MSMB43</strain>
    </source>
</reference>
<evidence type="ECO:0000313" key="3">
    <source>
        <dbReference type="EMBL" id="EIP84599.1"/>
    </source>
</evidence>
<evidence type="ECO:0000259" key="2">
    <source>
        <dbReference type="Pfam" id="PF13751"/>
    </source>
</evidence>
<dbReference type="Pfam" id="PF13751">
    <property type="entry name" value="DDE_Tnp_1_6"/>
    <property type="match status" value="1"/>
</dbReference>
<proteinExistence type="predicted"/>
<reference evidence="3" key="2">
    <citation type="submission" date="2012-05" db="EMBL/GenBank/DDBJ databases">
        <title>Resequencing of Burkholderia thailandensis MSMB43 with Improved Annotation and Revised Genome Sequence.</title>
        <authorList>
            <person name="Zhuo Y."/>
            <person name="Liu L."/>
            <person name="Wang Q."/>
            <person name="Liu X."/>
            <person name="Ren B."/>
            <person name="Liu M."/>
            <person name="Cheng Y.-Q."/>
            <person name="Zhang L."/>
        </authorList>
    </citation>
    <scope>NUCLEOTIDE SEQUENCE</scope>
    <source>
        <strain evidence="3">MSMB43</strain>
    </source>
</reference>
<feature type="region of interest" description="Disordered" evidence="1">
    <location>
        <begin position="1"/>
        <end position="22"/>
    </location>
</feature>
<evidence type="ECO:0000256" key="1">
    <source>
        <dbReference type="SAM" id="MobiDB-lite"/>
    </source>
</evidence>
<dbReference type="Proteomes" id="UP000004682">
    <property type="component" value="Unassembled WGS sequence"/>
</dbReference>
<sequence>MTPHVARNDAHQGGSAIDGRTSRHVGYGISQVIRKRIEEHFGWGKTVGRIRQTVYRGIKRVDQHFKLTMLASNLTRMARILAAVPQGAVK</sequence>
<accession>A0ABN0FXD7</accession>
<dbReference type="EMBL" id="JH692061">
    <property type="protein sequence ID" value="EIP89440.1"/>
    <property type="molecule type" value="Genomic_DNA"/>
</dbReference>
<dbReference type="PANTHER" id="PTHR35604">
    <property type="entry name" value="TRANSPOSASE INSH FOR INSERTION SEQUENCE ELEMENT IS5A-RELATED"/>
    <property type="match status" value="1"/>
</dbReference>
<feature type="compositionally biased region" description="Basic and acidic residues" evidence="1">
    <location>
        <begin position="1"/>
        <end position="10"/>
    </location>
</feature>